<feature type="region of interest" description="Disordered" evidence="5">
    <location>
        <begin position="1"/>
        <end position="26"/>
    </location>
</feature>
<feature type="compositionally biased region" description="Acidic residues" evidence="5">
    <location>
        <begin position="90"/>
        <end position="104"/>
    </location>
</feature>
<keyword evidence="2" id="KW-0677">Repeat</keyword>
<gene>
    <name evidence="7" type="ORF">TPAB3V08_LOCUS3978</name>
</gene>
<dbReference type="EMBL" id="CAJPIN010004703">
    <property type="protein sequence ID" value="CAG2056996.1"/>
    <property type="molecule type" value="Genomic_DNA"/>
</dbReference>
<accession>A0ABN7NV89</accession>
<evidence type="ECO:0000256" key="2">
    <source>
        <dbReference type="ARBA" id="ARBA00022737"/>
    </source>
</evidence>
<feature type="compositionally biased region" description="Acidic residues" evidence="5">
    <location>
        <begin position="125"/>
        <end position="139"/>
    </location>
</feature>
<organism evidence="7 8">
    <name type="scientific">Timema podura</name>
    <name type="common">Walking stick</name>
    <dbReference type="NCBI Taxonomy" id="61482"/>
    <lineage>
        <taxon>Eukaryota</taxon>
        <taxon>Metazoa</taxon>
        <taxon>Ecdysozoa</taxon>
        <taxon>Arthropoda</taxon>
        <taxon>Hexapoda</taxon>
        <taxon>Insecta</taxon>
        <taxon>Pterygota</taxon>
        <taxon>Neoptera</taxon>
        <taxon>Polyneoptera</taxon>
        <taxon>Phasmatodea</taxon>
        <taxon>Timematodea</taxon>
        <taxon>Timematoidea</taxon>
        <taxon>Timematidae</taxon>
        <taxon>Timema</taxon>
    </lineage>
</organism>
<dbReference type="InterPro" id="IPR013087">
    <property type="entry name" value="Znf_C2H2_type"/>
</dbReference>
<dbReference type="PROSITE" id="PS00028">
    <property type="entry name" value="ZINC_FINGER_C2H2_1"/>
    <property type="match status" value="1"/>
</dbReference>
<feature type="region of interest" description="Disordered" evidence="5">
    <location>
        <begin position="61"/>
        <end position="110"/>
    </location>
</feature>
<evidence type="ECO:0000313" key="8">
    <source>
        <dbReference type="Proteomes" id="UP001153148"/>
    </source>
</evidence>
<feature type="compositionally biased region" description="Polar residues" evidence="5">
    <location>
        <begin position="340"/>
        <end position="349"/>
    </location>
</feature>
<proteinExistence type="predicted"/>
<feature type="region of interest" description="Disordered" evidence="5">
    <location>
        <begin position="321"/>
        <end position="349"/>
    </location>
</feature>
<feature type="compositionally biased region" description="Polar residues" evidence="5">
    <location>
        <begin position="68"/>
        <end position="88"/>
    </location>
</feature>
<keyword evidence="4" id="KW-0862">Zinc</keyword>
<evidence type="ECO:0000256" key="3">
    <source>
        <dbReference type="ARBA" id="ARBA00022771"/>
    </source>
</evidence>
<feature type="region of interest" description="Disordered" evidence="5">
    <location>
        <begin position="125"/>
        <end position="145"/>
    </location>
</feature>
<dbReference type="SMART" id="SM00355">
    <property type="entry name" value="ZnF_C2H2"/>
    <property type="match status" value="2"/>
</dbReference>
<dbReference type="InterPro" id="IPR051580">
    <property type="entry name" value="ZnF-Chromatin_assoc"/>
</dbReference>
<name>A0ABN7NV89_TIMPD</name>
<feature type="domain" description="C2H2-type" evidence="6">
    <location>
        <begin position="187"/>
        <end position="210"/>
    </location>
</feature>
<reference evidence="7" key="1">
    <citation type="submission" date="2021-03" db="EMBL/GenBank/DDBJ databases">
        <authorList>
            <person name="Tran Van P."/>
        </authorList>
    </citation>
    <scope>NUCLEOTIDE SEQUENCE</scope>
</reference>
<comment type="caution">
    <text evidence="7">The sequence shown here is derived from an EMBL/GenBank/DDBJ whole genome shotgun (WGS) entry which is preliminary data.</text>
</comment>
<evidence type="ECO:0000256" key="1">
    <source>
        <dbReference type="ARBA" id="ARBA00022723"/>
    </source>
</evidence>
<evidence type="ECO:0000259" key="6">
    <source>
        <dbReference type="PROSITE" id="PS00028"/>
    </source>
</evidence>
<dbReference type="PANTHER" id="PTHR23057:SF0">
    <property type="entry name" value="JUXTAPOSED WITH ANOTHER ZINC FINGER PROTEIN 1"/>
    <property type="match status" value="1"/>
</dbReference>
<evidence type="ECO:0000256" key="4">
    <source>
        <dbReference type="ARBA" id="ARBA00022833"/>
    </source>
</evidence>
<dbReference type="PANTHER" id="PTHR23057">
    <property type="entry name" value="JUXTAPOSED WITH ANOTHER ZINC FINGER PROTEIN 1"/>
    <property type="match status" value="1"/>
</dbReference>
<sequence>MDNSTHFQLDPELTKDSGEEEVFQHNDPRVIEQKELQQPSCLPLSYILRFFTDAARKEWSETKRKLSQSHASKQLLPSVTTQSNTPTGSEADEDEAMSESEDSNDSWTTPEEFSAEFILRYGSSEADEDEAMSESEDSNDSWTTPEEFSAEFILRYGSRMLNSSTANNGAGSSNNNNNNNVDKPFACPVPGCKKRYKNVNGIKYHSKNGHKKDGKVRKGYKCHCGKSYKTGQGLKSHTAVHHSGVNLTTLTNHSGEVLQIPTSHVQPLCAISLKQVQSSALGVLTPAASPQIPTSLPGDAPPSPHYHQHHMLTLSPVPAAPTTVHGPGSPTLGETCPVPRSNNPIQPVA</sequence>
<dbReference type="Gene3D" id="3.30.160.60">
    <property type="entry name" value="Classic Zinc Finger"/>
    <property type="match status" value="1"/>
</dbReference>
<protein>
    <recommendedName>
        <fullName evidence="6">C2H2-type domain-containing protein</fullName>
    </recommendedName>
</protein>
<keyword evidence="3" id="KW-0863">Zinc-finger</keyword>
<keyword evidence="1" id="KW-0479">Metal-binding</keyword>
<evidence type="ECO:0000256" key="5">
    <source>
        <dbReference type="SAM" id="MobiDB-lite"/>
    </source>
</evidence>
<keyword evidence="8" id="KW-1185">Reference proteome</keyword>
<dbReference type="Proteomes" id="UP001153148">
    <property type="component" value="Unassembled WGS sequence"/>
</dbReference>
<evidence type="ECO:0000313" key="7">
    <source>
        <dbReference type="EMBL" id="CAG2056996.1"/>
    </source>
</evidence>
<feature type="compositionally biased region" description="Basic and acidic residues" evidence="5">
    <location>
        <begin position="12"/>
        <end position="26"/>
    </location>
</feature>